<dbReference type="InterPro" id="IPR013154">
    <property type="entry name" value="ADH-like_N"/>
</dbReference>
<evidence type="ECO:0000313" key="8">
    <source>
        <dbReference type="Proteomes" id="UP000449547"/>
    </source>
</evidence>
<dbReference type="VEuPathDB" id="FungiDB:DIURU_000974"/>
<evidence type="ECO:0000256" key="5">
    <source>
        <dbReference type="RuleBase" id="RU361277"/>
    </source>
</evidence>
<dbReference type="SUPFAM" id="SSF50129">
    <property type="entry name" value="GroES-like"/>
    <property type="match status" value="1"/>
</dbReference>
<sequence length="369" mass="39562">MTVTIPTTIKGFGVDAKENWNHPKLVEYPPRKLGDYDIMTENECCGLCGSDIHTVQGNWGPLNRDDLVVGHEIIGRVIAKGPKVTEFNLGDRVGIGAASFSCGECHRCLNDDEQYCTKGVGTYNVADTNFGDGYVTQGGYSSHSVADQKHVFAIPDSIDSKHAAPLMCGGLTVFSPLVRNLGENAKGKKVIIIGLGGLGHMAVMLASKGLGAEVVVSSRSSAKRDQAFELGASGFIATGEEKDWASKYAGQFDLVLNCASGIDGLDLPSYLQTLKVGGHVVTVGAPKATDLYSFSPFTMIFTGTSLGGSLLGSKKEAELMLKLVEKNNIKPWIEEVPISEKGCNTALTRCDNGDVRYRFVFTEFDKAFN</sequence>
<feature type="domain" description="Enoyl reductase (ER)" evidence="6">
    <location>
        <begin position="13"/>
        <end position="347"/>
    </location>
</feature>
<dbReference type="Pfam" id="PF00107">
    <property type="entry name" value="ADH_zinc_N"/>
    <property type="match status" value="1"/>
</dbReference>
<evidence type="ECO:0000256" key="2">
    <source>
        <dbReference type="ARBA" id="ARBA00022723"/>
    </source>
</evidence>
<dbReference type="AlphaFoldDB" id="A0A642UW67"/>
<dbReference type="InterPro" id="IPR013149">
    <property type="entry name" value="ADH-like_C"/>
</dbReference>
<dbReference type="Pfam" id="PF08240">
    <property type="entry name" value="ADH_N"/>
    <property type="match status" value="1"/>
</dbReference>
<dbReference type="GeneID" id="54779627"/>
<dbReference type="PANTHER" id="PTHR42683">
    <property type="entry name" value="ALDEHYDE REDUCTASE"/>
    <property type="match status" value="1"/>
</dbReference>
<dbReference type="Proteomes" id="UP000449547">
    <property type="component" value="Unassembled WGS sequence"/>
</dbReference>
<protein>
    <recommendedName>
        <fullName evidence="6">Enoyl reductase (ER) domain-containing protein</fullName>
    </recommendedName>
</protein>
<comment type="cofactor">
    <cofactor evidence="1 5">
        <name>Zn(2+)</name>
        <dbReference type="ChEBI" id="CHEBI:29105"/>
    </cofactor>
</comment>
<dbReference type="GO" id="GO:0008270">
    <property type="term" value="F:zinc ion binding"/>
    <property type="evidence" value="ECO:0007669"/>
    <property type="project" value="InterPro"/>
</dbReference>
<keyword evidence="2 5" id="KW-0479">Metal-binding</keyword>
<dbReference type="PROSITE" id="PS00059">
    <property type="entry name" value="ADH_ZINC"/>
    <property type="match status" value="1"/>
</dbReference>
<dbReference type="FunFam" id="3.40.50.720:FF:000022">
    <property type="entry name" value="Cinnamyl alcohol dehydrogenase"/>
    <property type="match status" value="1"/>
</dbReference>
<dbReference type="Gene3D" id="3.40.50.720">
    <property type="entry name" value="NAD(P)-binding Rossmann-like Domain"/>
    <property type="match status" value="1"/>
</dbReference>
<evidence type="ECO:0000256" key="3">
    <source>
        <dbReference type="ARBA" id="ARBA00022833"/>
    </source>
</evidence>
<dbReference type="InterPro" id="IPR036291">
    <property type="entry name" value="NAD(P)-bd_dom_sf"/>
</dbReference>
<accession>A0A642UW67</accession>
<comment type="similarity">
    <text evidence="5">Belongs to the zinc-containing alcohol dehydrogenase family.</text>
</comment>
<dbReference type="InterPro" id="IPR020843">
    <property type="entry name" value="ER"/>
</dbReference>
<dbReference type="SUPFAM" id="SSF51735">
    <property type="entry name" value="NAD(P)-binding Rossmann-fold domains"/>
    <property type="match status" value="1"/>
</dbReference>
<keyword evidence="4" id="KW-0560">Oxidoreductase</keyword>
<reference evidence="7 8" key="1">
    <citation type="submission" date="2019-07" db="EMBL/GenBank/DDBJ databases">
        <title>Genome assembly of two rare yeast pathogens: Diutina rugosa and Trichomonascus ciferrii.</title>
        <authorList>
            <person name="Mixao V."/>
            <person name="Saus E."/>
            <person name="Hansen A."/>
            <person name="Lass-Flor C."/>
            <person name="Gabaldon T."/>
        </authorList>
    </citation>
    <scope>NUCLEOTIDE SEQUENCE [LARGE SCALE GENOMIC DNA]</scope>
    <source>
        <strain evidence="7 8">CBS 613</strain>
    </source>
</reference>
<gene>
    <name evidence="7" type="ORF">DIURU_000974</name>
</gene>
<dbReference type="InterPro" id="IPR047109">
    <property type="entry name" value="CAD-like"/>
</dbReference>
<organism evidence="7 8">
    <name type="scientific">Diutina rugosa</name>
    <name type="common">Yeast</name>
    <name type="synonym">Candida rugosa</name>
    <dbReference type="NCBI Taxonomy" id="5481"/>
    <lineage>
        <taxon>Eukaryota</taxon>
        <taxon>Fungi</taxon>
        <taxon>Dikarya</taxon>
        <taxon>Ascomycota</taxon>
        <taxon>Saccharomycotina</taxon>
        <taxon>Pichiomycetes</taxon>
        <taxon>Debaryomycetaceae</taxon>
        <taxon>Diutina</taxon>
    </lineage>
</organism>
<dbReference type="Gene3D" id="3.90.180.10">
    <property type="entry name" value="Medium-chain alcohol dehydrogenases, catalytic domain"/>
    <property type="match status" value="1"/>
</dbReference>
<comment type="caution">
    <text evidence="7">The sequence shown here is derived from an EMBL/GenBank/DDBJ whole genome shotgun (WGS) entry which is preliminary data.</text>
</comment>
<dbReference type="SMART" id="SM00829">
    <property type="entry name" value="PKS_ER"/>
    <property type="match status" value="1"/>
</dbReference>
<dbReference type="CDD" id="cd05283">
    <property type="entry name" value="CAD1"/>
    <property type="match status" value="1"/>
</dbReference>
<proteinExistence type="inferred from homology"/>
<keyword evidence="3 5" id="KW-0862">Zinc</keyword>
<dbReference type="InterPro" id="IPR002328">
    <property type="entry name" value="ADH_Zn_CS"/>
</dbReference>
<dbReference type="OrthoDB" id="1879366at2759"/>
<evidence type="ECO:0000259" key="6">
    <source>
        <dbReference type="SMART" id="SM00829"/>
    </source>
</evidence>
<dbReference type="EMBL" id="SWFT01000033">
    <property type="protein sequence ID" value="KAA8906565.1"/>
    <property type="molecule type" value="Genomic_DNA"/>
</dbReference>
<name>A0A642UW67_DIURU</name>
<evidence type="ECO:0000313" key="7">
    <source>
        <dbReference type="EMBL" id="KAA8906565.1"/>
    </source>
</evidence>
<keyword evidence="8" id="KW-1185">Reference proteome</keyword>
<evidence type="ECO:0000256" key="4">
    <source>
        <dbReference type="ARBA" id="ARBA00023002"/>
    </source>
</evidence>
<evidence type="ECO:0000256" key="1">
    <source>
        <dbReference type="ARBA" id="ARBA00001947"/>
    </source>
</evidence>
<dbReference type="GO" id="GO:0016616">
    <property type="term" value="F:oxidoreductase activity, acting on the CH-OH group of donors, NAD or NADP as acceptor"/>
    <property type="evidence" value="ECO:0007669"/>
    <property type="project" value="InterPro"/>
</dbReference>
<dbReference type="RefSeq" id="XP_034014206.1">
    <property type="nucleotide sequence ID" value="XM_034159281.1"/>
</dbReference>
<dbReference type="InterPro" id="IPR011032">
    <property type="entry name" value="GroES-like_sf"/>
</dbReference>
<dbReference type="OMA" id="CANNIEN"/>